<protein>
    <recommendedName>
        <fullName evidence="1">LarA-like N-terminal domain-containing protein</fullName>
    </recommendedName>
</protein>
<proteinExistence type="predicted"/>
<dbReference type="Gene3D" id="3.40.50.11440">
    <property type="match status" value="1"/>
</dbReference>
<dbReference type="EMBL" id="FXUG01000011">
    <property type="protein sequence ID" value="SMP68197.1"/>
    <property type="molecule type" value="Genomic_DNA"/>
</dbReference>
<dbReference type="InterPro" id="IPR018657">
    <property type="entry name" value="LarA-like_N"/>
</dbReference>
<name>A0ABY1QG52_9BACT</name>
<dbReference type="InterPro" id="IPR048068">
    <property type="entry name" value="LarA-like"/>
</dbReference>
<sequence>MTIYYSVGSPQHSLTTDDLRNALSTTFAAMSPAKKVLLLPPDQTRLFSRAGELTVLCHELLGDRVADIMPALGTHSAMTPAQLDHMFPGVPHDLFRVHRWRDDVVELGEVPADFVSDVTGGIYNKAWPAQVNRLLRDGEHDLIFSLGQVVPHEVIGMANYNKNVFVGTGGVTGINESHYLSAMVGIDDTLGIAETPLRKILNYAQDHFCQDLPILYALTVIEQLKDGTKHTRGLFIGDDHDTFFAAAELSRQVNITHLPHAPKHVVAYLDPSEFKSTWLGNKAIYRTRKAIATGGKLTVIGPAVEEFGEDKRIDGLIRKYGYRPKAEVMKLVEENEDLAGDPSAAAHLVHGSPENRFEVVYAAGHLTDEEISSVGFTPGNLEELMKRYDVTTLQDGYHTDIDGTEFYFVQNPALGLWEAPLN</sequence>
<dbReference type="RefSeq" id="WP_283433993.1">
    <property type="nucleotide sequence ID" value="NZ_CAWLDM010000001.1"/>
</dbReference>
<dbReference type="Gene3D" id="3.90.226.30">
    <property type="match status" value="1"/>
</dbReference>
<evidence type="ECO:0000313" key="3">
    <source>
        <dbReference type="Proteomes" id="UP001158067"/>
    </source>
</evidence>
<evidence type="ECO:0000313" key="2">
    <source>
        <dbReference type="EMBL" id="SMP68197.1"/>
    </source>
</evidence>
<gene>
    <name evidence="2" type="ORF">SAMN06265222_11117</name>
</gene>
<dbReference type="Pfam" id="PF09861">
    <property type="entry name" value="Lar_N"/>
    <property type="match status" value="1"/>
</dbReference>
<dbReference type="InterPro" id="IPR043166">
    <property type="entry name" value="LarA-like_C"/>
</dbReference>
<reference evidence="2 3" key="1">
    <citation type="submission" date="2017-05" db="EMBL/GenBank/DDBJ databases">
        <authorList>
            <person name="Varghese N."/>
            <person name="Submissions S."/>
        </authorList>
    </citation>
    <scope>NUCLEOTIDE SEQUENCE [LARGE SCALE GENOMIC DNA]</scope>
    <source>
        <strain evidence="2 3">DSM 25457</strain>
    </source>
</reference>
<organism evidence="2 3">
    <name type="scientific">Neorhodopirellula lusitana</name>
    <dbReference type="NCBI Taxonomy" id="445327"/>
    <lineage>
        <taxon>Bacteria</taxon>
        <taxon>Pseudomonadati</taxon>
        <taxon>Planctomycetota</taxon>
        <taxon>Planctomycetia</taxon>
        <taxon>Pirellulales</taxon>
        <taxon>Pirellulaceae</taxon>
        <taxon>Neorhodopirellula</taxon>
    </lineage>
</organism>
<accession>A0ABY1QG52</accession>
<feature type="domain" description="LarA-like N-terminal" evidence="1">
    <location>
        <begin position="30"/>
        <end position="181"/>
    </location>
</feature>
<keyword evidence="3" id="KW-1185">Reference proteome</keyword>
<dbReference type="PANTHER" id="PTHR33171:SF17">
    <property type="entry name" value="LARA-LIKE N-TERMINAL DOMAIN-CONTAINING PROTEIN"/>
    <property type="match status" value="1"/>
</dbReference>
<evidence type="ECO:0000259" key="1">
    <source>
        <dbReference type="Pfam" id="PF09861"/>
    </source>
</evidence>
<dbReference type="Proteomes" id="UP001158067">
    <property type="component" value="Unassembled WGS sequence"/>
</dbReference>
<dbReference type="PANTHER" id="PTHR33171">
    <property type="entry name" value="LAR_N DOMAIN-CONTAINING PROTEIN"/>
    <property type="match status" value="1"/>
</dbReference>
<comment type="caution">
    <text evidence="2">The sequence shown here is derived from an EMBL/GenBank/DDBJ whole genome shotgun (WGS) entry which is preliminary data.</text>
</comment>